<sequence>MKKGSKAKFHRVMVTLLSGTIALGNPAVTLADTVSGIEREGGTDSEKEGKESSDSTSGQENAGDATEPKSESGTTDPETEAPASDGDSDGSSLDPETENQSSAPMDNDTAEEAPEENGADHAEEKMTNADDYQEKSTMTVDRNGELQELNAESEASKNIKEFMDAQNVTSDFAVYGKELKGTIGHEDGNIAVEHLDASTCVMNKENQYAANTVGKEEQREVDIDYARNGYSYIGSASEGVQITSCSNAGQWKKDGEEQQPQSNNSKIVLGENASHAVNEESGAANHFSAVVIQDEMLNENGELRDEALKELTDSDNRFKNLKDVMKFDENLEKIGQAGQKLIDSMKEESSAEDDLTKLRKTAELLDDKEKLDNDSILAVTVGAGFLACGGSAEKTNVIKETLNSLITKNDNLVNILINVVIDARDVLVDSQNNTRVLDLSHGGEINRFQGYDGRAACLTWNFGSFDGVLKLNLWSGNILAPFAQVEAGGDVQSGRIVGSTIKHTGEVHMAVKGTEIEVPEEPIIPEIPEEPTTPSEEPTTPSEEPTTPSEEPTNPSEEPTTPSEEPTTPSEEPTNPSEEPTTPSEEPTTPSEEPTTPSEDPTTPSEDPTTPSEDPTTPSEKPTTPSEEPTTPSEKPMTPDVPQDHSHGGSGGGGSHSRGSHSTGKTVIPFIPMSVPEADPEETPVMDRHVPEIPEVFTPAVPEEPVRVAAPQTGDESHADLWLLAGLVDAVLLGGYYAAKRKRKA</sequence>
<keyword evidence="1" id="KW-0134">Cell wall</keyword>
<accession>A0A1I0I114</accession>
<evidence type="ECO:0000256" key="2">
    <source>
        <dbReference type="ARBA" id="ARBA00022525"/>
    </source>
</evidence>
<dbReference type="PROSITE" id="PS50847">
    <property type="entry name" value="GRAM_POS_ANCHORING"/>
    <property type="match status" value="1"/>
</dbReference>
<dbReference type="AlphaFoldDB" id="A0A1I0I114"/>
<dbReference type="STRING" id="1526.SAMN02910262_00359"/>
<evidence type="ECO:0000313" key="7">
    <source>
        <dbReference type="EMBL" id="SET90123.1"/>
    </source>
</evidence>
<keyword evidence="4" id="KW-0572">Peptidoglycan-anchor</keyword>
<feature type="region of interest" description="Disordered" evidence="5">
    <location>
        <begin position="34"/>
        <end position="134"/>
    </location>
</feature>
<feature type="compositionally biased region" description="Basic and acidic residues" evidence="5">
    <location>
        <begin position="118"/>
        <end position="134"/>
    </location>
</feature>
<reference evidence="7 8" key="1">
    <citation type="submission" date="2016-10" db="EMBL/GenBank/DDBJ databases">
        <authorList>
            <person name="de Groot N.N."/>
        </authorList>
    </citation>
    <scope>NUCLEOTIDE SEQUENCE [LARGE SCALE GENOMIC DNA]</scope>
    <source>
        <strain evidence="7 8">KH1P1</strain>
    </source>
</reference>
<evidence type="ECO:0000256" key="3">
    <source>
        <dbReference type="ARBA" id="ARBA00022729"/>
    </source>
</evidence>
<feature type="compositionally biased region" description="Low complexity" evidence="5">
    <location>
        <begin position="524"/>
        <end position="636"/>
    </location>
</feature>
<dbReference type="NCBIfam" id="TIGR01167">
    <property type="entry name" value="LPXTG_anchor"/>
    <property type="match status" value="1"/>
</dbReference>
<dbReference type="Proteomes" id="UP000199820">
    <property type="component" value="Unassembled WGS sequence"/>
</dbReference>
<keyword evidence="2" id="KW-0964">Secreted</keyword>
<feature type="compositionally biased region" description="Basic and acidic residues" evidence="5">
    <location>
        <begin position="37"/>
        <end position="53"/>
    </location>
</feature>
<protein>
    <submittedName>
        <fullName evidence="7">LPXTG-motif cell wall anchor domain-containing protein</fullName>
    </submittedName>
</protein>
<evidence type="ECO:0000259" key="6">
    <source>
        <dbReference type="PROSITE" id="PS50847"/>
    </source>
</evidence>
<evidence type="ECO:0000256" key="4">
    <source>
        <dbReference type="ARBA" id="ARBA00023088"/>
    </source>
</evidence>
<dbReference type="RefSeq" id="WP_143050877.1">
    <property type="nucleotide sequence ID" value="NZ_FOIL01000064.1"/>
</dbReference>
<dbReference type="EMBL" id="FOIL01000064">
    <property type="protein sequence ID" value="SET90123.1"/>
    <property type="molecule type" value="Genomic_DNA"/>
</dbReference>
<dbReference type="OrthoDB" id="9921348at2"/>
<evidence type="ECO:0000256" key="1">
    <source>
        <dbReference type="ARBA" id="ARBA00022512"/>
    </source>
</evidence>
<feature type="compositionally biased region" description="Acidic residues" evidence="5">
    <location>
        <begin position="108"/>
        <end position="117"/>
    </location>
</feature>
<proteinExistence type="predicted"/>
<organism evidence="7 8">
    <name type="scientific">[Clostridium] aminophilum</name>
    <dbReference type="NCBI Taxonomy" id="1526"/>
    <lineage>
        <taxon>Bacteria</taxon>
        <taxon>Bacillati</taxon>
        <taxon>Bacillota</taxon>
        <taxon>Clostridia</taxon>
        <taxon>Lachnospirales</taxon>
        <taxon>Lachnospiraceae</taxon>
    </lineage>
</organism>
<dbReference type="InterPro" id="IPR019931">
    <property type="entry name" value="LPXTG_anchor"/>
</dbReference>
<evidence type="ECO:0000256" key="5">
    <source>
        <dbReference type="SAM" id="MobiDB-lite"/>
    </source>
</evidence>
<gene>
    <name evidence="7" type="ORF">SAMN04487771_10649</name>
</gene>
<name>A0A1I0I114_9FIRM</name>
<keyword evidence="3" id="KW-0732">Signal</keyword>
<dbReference type="PRINTS" id="PR01217">
    <property type="entry name" value="PRICHEXTENSN"/>
</dbReference>
<evidence type="ECO:0000313" key="8">
    <source>
        <dbReference type="Proteomes" id="UP000199820"/>
    </source>
</evidence>
<feature type="domain" description="Gram-positive cocci surface proteins LPxTG" evidence="6">
    <location>
        <begin position="710"/>
        <end position="745"/>
    </location>
</feature>
<keyword evidence="8" id="KW-1185">Reference proteome</keyword>
<dbReference type="InterPro" id="IPR026588">
    <property type="entry name" value="Choice_anch_A"/>
</dbReference>
<feature type="region of interest" description="Disordered" evidence="5">
    <location>
        <begin position="511"/>
        <end position="668"/>
    </location>
</feature>
<dbReference type="Pfam" id="PF20597">
    <property type="entry name" value="pAdhesive_15"/>
    <property type="match status" value="1"/>
</dbReference>